<sequence>MSHGGMTAEQAQAYKRLQLGSYVKPADEARILAIRNAGGYSRAECEQREEKERMLAAIEEVRWESGADYNSAMHTVLDVLQYLVERT</sequence>
<evidence type="ECO:0000313" key="1">
    <source>
        <dbReference type="EMBL" id="QYW06691.1"/>
    </source>
</evidence>
<reference evidence="1" key="1">
    <citation type="submission" date="2021-07" db="EMBL/GenBank/DDBJ databases">
        <title>Complete genome sequence and phylogenomic analysis of the two lytic bacteriophage isolated from terrestrial biotopes of Antarctica.</title>
        <authorList>
            <person name="Holovan V."/>
            <person name="Rabalski L."/>
            <person name="Zlatohurska M."/>
            <person name="Andriichuk O."/>
            <person name="Budzanivska I."/>
            <person name="Shevchenko O."/>
            <person name="Gupalo A."/>
        </authorList>
    </citation>
    <scope>NUCLEOTIDE SEQUENCE</scope>
</reference>
<gene>
    <name evidence="1" type="ORF">uav_160</name>
</gene>
<name>A0A975UUC5_9CAUD</name>
<proteinExistence type="predicted"/>
<organism evidence="1 2">
    <name type="scientific">Pseudomonas phage UAVern</name>
    <dbReference type="NCBI Taxonomy" id="2856997"/>
    <lineage>
        <taxon>Viruses</taxon>
        <taxon>Duplodnaviria</taxon>
        <taxon>Heunggongvirae</taxon>
        <taxon>Uroviricota</taxon>
        <taxon>Caudoviricetes</taxon>
        <taxon>Vandenendeviridae</taxon>
        <taxon>Gorskivirinae</taxon>
        <taxon>Uavernvirus</taxon>
        <taxon>Uavernvirus uavern</taxon>
    </lineage>
</organism>
<protein>
    <submittedName>
        <fullName evidence="1">Uncharacterized protein</fullName>
    </submittedName>
</protein>
<keyword evidence="2" id="KW-1185">Reference proteome</keyword>
<dbReference type="EMBL" id="MZ605293">
    <property type="protein sequence ID" value="QYW06691.1"/>
    <property type="molecule type" value="Genomic_DNA"/>
</dbReference>
<accession>A0A975UUC5</accession>
<dbReference type="Proteomes" id="UP001058093">
    <property type="component" value="Segment"/>
</dbReference>
<evidence type="ECO:0000313" key="2">
    <source>
        <dbReference type="Proteomes" id="UP001058093"/>
    </source>
</evidence>